<accession>A0ABP1C730</accession>
<comment type="similarity">
    <text evidence="2 11">Belongs to the FKBP-type PPIase family. Tig subfamily.</text>
</comment>
<comment type="catalytic activity">
    <reaction evidence="1 11">
        <text>[protein]-peptidylproline (omega=180) = [protein]-peptidylproline (omega=0)</text>
        <dbReference type="Rhea" id="RHEA:16237"/>
        <dbReference type="Rhea" id="RHEA-COMP:10747"/>
        <dbReference type="Rhea" id="RHEA-COMP:10748"/>
        <dbReference type="ChEBI" id="CHEBI:83833"/>
        <dbReference type="ChEBI" id="CHEBI:83834"/>
        <dbReference type="EC" id="5.2.1.8"/>
    </reaction>
</comment>
<evidence type="ECO:0000256" key="9">
    <source>
        <dbReference type="ARBA" id="ARBA00023306"/>
    </source>
</evidence>
<dbReference type="InterPro" id="IPR005215">
    <property type="entry name" value="Trig_fac"/>
</dbReference>
<dbReference type="InterPro" id="IPR008880">
    <property type="entry name" value="Trigger_fac_C"/>
</dbReference>
<dbReference type="Pfam" id="PF05698">
    <property type="entry name" value="Trigger_C"/>
    <property type="match status" value="1"/>
</dbReference>
<proteinExistence type="inferred from homology"/>
<dbReference type="PIRSF" id="PIRSF003095">
    <property type="entry name" value="Trigger_factor"/>
    <property type="match status" value="1"/>
</dbReference>
<dbReference type="NCBIfam" id="TIGR00115">
    <property type="entry name" value="tig"/>
    <property type="match status" value="1"/>
</dbReference>
<evidence type="ECO:0000313" key="15">
    <source>
        <dbReference type="EMBL" id="CAL1240050.1"/>
    </source>
</evidence>
<dbReference type="SUPFAM" id="SSF54534">
    <property type="entry name" value="FKBP-like"/>
    <property type="match status" value="1"/>
</dbReference>
<evidence type="ECO:0000256" key="5">
    <source>
        <dbReference type="ARBA" id="ARBA00022618"/>
    </source>
</evidence>
<dbReference type="RefSeq" id="WP_348759564.1">
    <property type="nucleotide sequence ID" value="NZ_OZ026884.1"/>
</dbReference>
<evidence type="ECO:0000256" key="11">
    <source>
        <dbReference type="HAMAP-Rule" id="MF_00303"/>
    </source>
</evidence>
<feature type="domain" description="PPIase FKBP-type" evidence="12">
    <location>
        <begin position="158"/>
        <end position="236"/>
    </location>
</feature>
<keyword evidence="7 11" id="KW-0143">Chaperone</keyword>
<evidence type="ECO:0000256" key="6">
    <source>
        <dbReference type="ARBA" id="ARBA00023110"/>
    </source>
</evidence>
<dbReference type="InterPro" id="IPR001179">
    <property type="entry name" value="PPIase_FKBP_dom"/>
</dbReference>
<dbReference type="InterPro" id="IPR037041">
    <property type="entry name" value="Trigger_fac_C_sf"/>
</dbReference>
<protein>
    <recommendedName>
        <fullName evidence="4 11">Trigger factor</fullName>
        <shortName evidence="11">TF</shortName>
        <ecNumber evidence="3 11">5.2.1.8</ecNumber>
    </recommendedName>
    <alternativeName>
        <fullName evidence="10 11">PPIase</fullName>
    </alternativeName>
</protein>
<dbReference type="InterPro" id="IPR046357">
    <property type="entry name" value="PPIase_dom_sf"/>
</dbReference>
<dbReference type="Pfam" id="PF05697">
    <property type="entry name" value="Trigger_N"/>
    <property type="match status" value="1"/>
</dbReference>
<dbReference type="Gene3D" id="3.10.50.40">
    <property type="match status" value="1"/>
</dbReference>
<dbReference type="GO" id="GO:0003755">
    <property type="term" value="F:peptidyl-prolyl cis-trans isomerase activity"/>
    <property type="evidence" value="ECO:0007669"/>
    <property type="project" value="UniProtKB-EC"/>
</dbReference>
<keyword evidence="8 11" id="KW-0413">Isomerase</keyword>
<keyword evidence="9 11" id="KW-0131">Cell cycle</keyword>
<keyword evidence="5 11" id="KW-0132">Cell division</keyword>
<feature type="domain" description="Trigger factor ribosome-binding bacterial" evidence="13">
    <location>
        <begin position="1"/>
        <end position="144"/>
    </location>
</feature>
<dbReference type="SUPFAM" id="SSF102735">
    <property type="entry name" value="Trigger factor ribosome-binding domain"/>
    <property type="match status" value="1"/>
</dbReference>
<dbReference type="InterPro" id="IPR036611">
    <property type="entry name" value="Trigger_fac_ribosome-bd_sf"/>
</dbReference>
<organism evidence="15 16">
    <name type="scientific">Candidatus Methylocalor cossyra</name>
    <dbReference type="NCBI Taxonomy" id="3108543"/>
    <lineage>
        <taxon>Bacteria</taxon>
        <taxon>Pseudomonadati</taxon>
        <taxon>Pseudomonadota</taxon>
        <taxon>Gammaproteobacteria</taxon>
        <taxon>Methylococcales</taxon>
        <taxon>Methylococcaceae</taxon>
        <taxon>Candidatus Methylocalor</taxon>
    </lineage>
</organism>
<name>A0ABP1C730_9GAMM</name>
<comment type="subcellular location">
    <subcellularLocation>
        <location evidence="11">Cytoplasm</location>
    </subcellularLocation>
    <text evidence="11">About half TF is bound to the ribosome near the polypeptide exit tunnel while the other half is free in the cytoplasm.</text>
</comment>
<sequence length="445" mass="50048">MQVSLETTSELSRKMTIQVPEEHIQERVDSRLKALSQRVRVDGFRPGKVPPGVIRKRYGQQVREEVLAELIQTSFQEAVRDSKLRPAGVPQIQARKMGEGEGLEYEANFEVLPDFVPMPLETLAVKRYVSEVTEEDVDAMVQRLREQRKTWRAVARPAGRGDRAVVAFEGWDGEQSFTGGRVNEFPVIIGSGMMIPGFEDRLVGAEAGARLEFELAFPADYPGGKMAGKTGRFQVEVLRVEESVVPELDAEFIQSFGIEDGDLERFRADIRSNLEREMQRALRAKTKASVMDALYAANPIALPGTLVEDELDSLLAPYREAARTNQQPLDEAKLKQRLEPVARRRVALALVLGKLIDAHGLVVNPERVRATVEELAASYEDSEAVVRWYYAAKERLREVENLTMEDQIVDLVLEKATTSEEHLQFRELLQPATDNPQPPLEAQSK</sequence>
<dbReference type="InterPro" id="IPR008881">
    <property type="entry name" value="Trigger_fac_ribosome-bd_bac"/>
</dbReference>
<comment type="function">
    <text evidence="11">Involved in protein export. Acts as a chaperone by maintaining the newly synthesized protein in an open conformation. Functions as a peptidyl-prolyl cis-trans isomerase.</text>
</comment>
<dbReference type="Gene3D" id="1.10.3120.10">
    <property type="entry name" value="Trigger factor, C-terminal domain"/>
    <property type="match status" value="1"/>
</dbReference>
<dbReference type="PANTHER" id="PTHR30560">
    <property type="entry name" value="TRIGGER FACTOR CHAPERONE AND PEPTIDYL-PROLYL CIS/TRANS ISOMERASE"/>
    <property type="match status" value="1"/>
</dbReference>
<evidence type="ECO:0000256" key="4">
    <source>
        <dbReference type="ARBA" id="ARBA00016902"/>
    </source>
</evidence>
<keyword evidence="11" id="KW-0963">Cytoplasm</keyword>
<evidence type="ECO:0000259" key="13">
    <source>
        <dbReference type="Pfam" id="PF05697"/>
    </source>
</evidence>
<evidence type="ECO:0000259" key="14">
    <source>
        <dbReference type="Pfam" id="PF05698"/>
    </source>
</evidence>
<dbReference type="EC" id="5.2.1.8" evidence="3 11"/>
<gene>
    <name evidence="11 15" type="primary">tig</name>
    <name evidence="15" type="ORF">MECH1_V1_1274</name>
</gene>
<comment type="domain">
    <text evidence="11">Consists of 3 domains; the N-terminus binds the ribosome, the middle domain has PPIase activity, while the C-terminus has intrinsic chaperone activity on its own.</text>
</comment>
<dbReference type="PANTHER" id="PTHR30560:SF3">
    <property type="entry name" value="TRIGGER FACTOR-LIKE PROTEIN TIG, CHLOROPLASTIC"/>
    <property type="match status" value="1"/>
</dbReference>
<dbReference type="InterPro" id="IPR027304">
    <property type="entry name" value="Trigger_fact/SurA_dom_sf"/>
</dbReference>
<keyword evidence="6 11" id="KW-0697">Rotamase</keyword>
<evidence type="ECO:0000256" key="8">
    <source>
        <dbReference type="ARBA" id="ARBA00023235"/>
    </source>
</evidence>
<dbReference type="Proteomes" id="UP001497493">
    <property type="component" value="Chromosome"/>
</dbReference>
<reference evidence="15 16" key="1">
    <citation type="submission" date="2024-04" db="EMBL/GenBank/DDBJ databases">
        <authorList>
            <person name="Cremers G."/>
        </authorList>
    </citation>
    <scope>NUCLEOTIDE SEQUENCE [LARGE SCALE GENOMIC DNA]</scope>
    <source>
        <strain evidence="15">MeCH1-AG</strain>
    </source>
</reference>
<evidence type="ECO:0000313" key="16">
    <source>
        <dbReference type="Proteomes" id="UP001497493"/>
    </source>
</evidence>
<evidence type="ECO:0000256" key="2">
    <source>
        <dbReference type="ARBA" id="ARBA00005464"/>
    </source>
</evidence>
<dbReference type="SUPFAM" id="SSF109998">
    <property type="entry name" value="Triger factor/SurA peptide-binding domain-like"/>
    <property type="match status" value="1"/>
</dbReference>
<evidence type="ECO:0000256" key="7">
    <source>
        <dbReference type="ARBA" id="ARBA00023186"/>
    </source>
</evidence>
<dbReference type="Pfam" id="PF00254">
    <property type="entry name" value="FKBP_C"/>
    <property type="match status" value="1"/>
</dbReference>
<keyword evidence="16" id="KW-1185">Reference proteome</keyword>
<evidence type="ECO:0000256" key="3">
    <source>
        <dbReference type="ARBA" id="ARBA00013194"/>
    </source>
</evidence>
<dbReference type="EMBL" id="OZ026884">
    <property type="protein sequence ID" value="CAL1240050.1"/>
    <property type="molecule type" value="Genomic_DNA"/>
</dbReference>
<evidence type="ECO:0000256" key="1">
    <source>
        <dbReference type="ARBA" id="ARBA00000971"/>
    </source>
</evidence>
<dbReference type="Gene3D" id="3.30.70.1050">
    <property type="entry name" value="Trigger factor ribosome-binding domain"/>
    <property type="match status" value="1"/>
</dbReference>
<dbReference type="HAMAP" id="MF_00303">
    <property type="entry name" value="Trigger_factor_Tig"/>
    <property type="match status" value="1"/>
</dbReference>
<evidence type="ECO:0000256" key="10">
    <source>
        <dbReference type="ARBA" id="ARBA00029986"/>
    </source>
</evidence>
<evidence type="ECO:0000259" key="12">
    <source>
        <dbReference type="Pfam" id="PF00254"/>
    </source>
</evidence>
<feature type="domain" description="Trigger factor C-terminal" evidence="14">
    <location>
        <begin position="263"/>
        <end position="414"/>
    </location>
</feature>